<keyword evidence="5 18" id="KW-0121">Carboxypeptidase</keyword>
<feature type="signal peptide" evidence="16">
    <location>
        <begin position="1"/>
        <end position="25"/>
    </location>
</feature>
<sequence>MAIFARVSGILLSGALLAASPAASASAPAPVPVEVPIALIVDISTGQTLFAREEERRFVPASVVKVMTAYTAFGLIEEGRITPATPFQVSQELADEWSGEGSTMFLKAGDRPTFGELLLGATTVSGNDASVAIAMATTGSLESWIALMNANAAELGMRNTHFGSANGYPDEGRTFTSARDLAVLAEALVTRHPDLYRRYFGRRTFSWNGITQQNHEPLTGRVEGADGIKTGFTNEAGNTLVGSGERDGRRLVLVLAGVADYDMRGDVGRALLEWGFSDFETRPLAGAGTPMGTALVQDGASSRVSLRLPRDLALSLPLDSNGAITAAIRYNGPLMAPIAEGDTVAQLRVSVEGMEPFDVPLEAAENVGEANFLQRIVNGLRGLFT</sequence>
<keyword evidence="6" id="KW-0645">Protease</keyword>
<keyword evidence="11" id="KW-0961">Cell wall biogenesis/degradation</keyword>
<comment type="catalytic activity">
    <reaction evidence="12">
        <text>Preferential cleavage: (Ac)2-L-Lys-D-Ala-|-D-Ala. Also transpeptidation of peptidyl-alanyl moieties that are N-acyl substituents of D-alanine.</text>
        <dbReference type="EC" id="3.4.16.4"/>
    </reaction>
</comment>
<dbReference type="AlphaFoldDB" id="A0A4T3F5F3"/>
<evidence type="ECO:0000256" key="8">
    <source>
        <dbReference type="ARBA" id="ARBA00022801"/>
    </source>
</evidence>
<keyword evidence="9" id="KW-0133">Cell shape</keyword>
<dbReference type="Pfam" id="PF07943">
    <property type="entry name" value="PBP5_C"/>
    <property type="match status" value="1"/>
</dbReference>
<evidence type="ECO:0000256" key="13">
    <source>
        <dbReference type="PIRSR" id="PIRSR618044-1"/>
    </source>
</evidence>
<dbReference type="SUPFAM" id="SSF56601">
    <property type="entry name" value="beta-lactamase/transpeptidase-like"/>
    <property type="match status" value="1"/>
</dbReference>
<dbReference type="SUPFAM" id="SSF69189">
    <property type="entry name" value="Penicillin-binding protein associated domain"/>
    <property type="match status" value="1"/>
</dbReference>
<dbReference type="PANTHER" id="PTHR21581:SF6">
    <property type="entry name" value="TRAFFICKING PROTEIN PARTICLE COMPLEX SUBUNIT 12"/>
    <property type="match status" value="1"/>
</dbReference>
<evidence type="ECO:0000256" key="7">
    <source>
        <dbReference type="ARBA" id="ARBA00022729"/>
    </source>
</evidence>
<keyword evidence="7 16" id="KW-0732">Signal</keyword>
<comment type="similarity">
    <text evidence="3 15">Belongs to the peptidase S11 family.</text>
</comment>
<dbReference type="InterPro" id="IPR012907">
    <property type="entry name" value="Peptidase_S11_C"/>
</dbReference>
<evidence type="ECO:0000256" key="14">
    <source>
        <dbReference type="PIRSR" id="PIRSR618044-2"/>
    </source>
</evidence>
<dbReference type="InterPro" id="IPR001967">
    <property type="entry name" value="Peptidase_S11_N"/>
</dbReference>
<keyword evidence="8" id="KW-0378">Hydrolase</keyword>
<comment type="caution">
    <text evidence="18">The sequence shown here is derived from an EMBL/GenBank/DDBJ whole genome shotgun (WGS) entry which is preliminary data.</text>
</comment>
<gene>
    <name evidence="18" type="ORF">E5222_07075</name>
</gene>
<accession>A0A4T3F5F3</accession>
<feature type="domain" description="Peptidase S11 D-Ala-D-Ala carboxypeptidase A C-terminal" evidence="17">
    <location>
        <begin position="279"/>
        <end position="369"/>
    </location>
</feature>
<dbReference type="Pfam" id="PF00768">
    <property type="entry name" value="Peptidase_S11"/>
    <property type="match status" value="1"/>
</dbReference>
<reference evidence="18 19" key="1">
    <citation type="submission" date="2019-04" db="EMBL/GenBank/DDBJ databases">
        <title>Altererythrobacter aquimixticola sp. nov., isolated from sediment of junction between the ocean and a freshwater spring.</title>
        <authorList>
            <person name="Yoon J.-H."/>
        </authorList>
    </citation>
    <scope>NUCLEOTIDE SEQUENCE [LARGE SCALE GENOMIC DNA]</scope>
    <source>
        <strain evidence="18 19">SSKS-13</strain>
    </source>
</reference>
<evidence type="ECO:0000256" key="12">
    <source>
        <dbReference type="ARBA" id="ARBA00034000"/>
    </source>
</evidence>
<feature type="active site" evidence="13">
    <location>
        <position position="125"/>
    </location>
</feature>
<evidence type="ECO:0000256" key="1">
    <source>
        <dbReference type="ARBA" id="ARBA00003217"/>
    </source>
</evidence>
<evidence type="ECO:0000256" key="16">
    <source>
        <dbReference type="SAM" id="SignalP"/>
    </source>
</evidence>
<evidence type="ECO:0000313" key="18">
    <source>
        <dbReference type="EMBL" id="TIX50056.1"/>
    </source>
</evidence>
<evidence type="ECO:0000256" key="6">
    <source>
        <dbReference type="ARBA" id="ARBA00022670"/>
    </source>
</evidence>
<dbReference type="PANTHER" id="PTHR21581">
    <property type="entry name" value="D-ALANYL-D-ALANINE CARBOXYPEPTIDASE"/>
    <property type="match status" value="1"/>
</dbReference>
<evidence type="ECO:0000256" key="10">
    <source>
        <dbReference type="ARBA" id="ARBA00022984"/>
    </source>
</evidence>
<dbReference type="Proteomes" id="UP000309389">
    <property type="component" value="Unassembled WGS sequence"/>
</dbReference>
<keyword evidence="10" id="KW-0573">Peptidoglycan synthesis</keyword>
<dbReference type="RefSeq" id="WP_136693076.1">
    <property type="nucleotide sequence ID" value="NZ_SSHH01000002.1"/>
</dbReference>
<evidence type="ECO:0000256" key="3">
    <source>
        <dbReference type="ARBA" id="ARBA00007164"/>
    </source>
</evidence>
<dbReference type="PRINTS" id="PR00725">
    <property type="entry name" value="DADACBPTASE1"/>
</dbReference>
<comment type="function">
    <text evidence="1">Removes C-terminal D-alanyl residues from sugar-peptide cell wall precursors.</text>
</comment>
<dbReference type="InterPro" id="IPR018044">
    <property type="entry name" value="Peptidase_S11"/>
</dbReference>
<dbReference type="EC" id="3.4.16.4" evidence="4"/>
<proteinExistence type="inferred from homology"/>
<dbReference type="GO" id="GO:0009252">
    <property type="term" value="P:peptidoglycan biosynthetic process"/>
    <property type="evidence" value="ECO:0007669"/>
    <property type="project" value="UniProtKB-UniPathway"/>
</dbReference>
<dbReference type="Gene3D" id="3.40.710.10">
    <property type="entry name" value="DD-peptidase/beta-lactamase superfamily"/>
    <property type="match status" value="1"/>
</dbReference>
<dbReference type="UniPathway" id="UPA00219"/>
<dbReference type="GO" id="GO:0071555">
    <property type="term" value="P:cell wall organization"/>
    <property type="evidence" value="ECO:0007669"/>
    <property type="project" value="UniProtKB-KW"/>
</dbReference>
<evidence type="ECO:0000256" key="4">
    <source>
        <dbReference type="ARBA" id="ARBA00012448"/>
    </source>
</evidence>
<dbReference type="InterPro" id="IPR012338">
    <property type="entry name" value="Beta-lactam/transpept-like"/>
</dbReference>
<feature type="chain" id="PRO_5020781187" description="serine-type D-Ala-D-Ala carboxypeptidase" evidence="16">
    <location>
        <begin position="26"/>
        <end position="385"/>
    </location>
</feature>
<dbReference type="GO" id="GO:0008360">
    <property type="term" value="P:regulation of cell shape"/>
    <property type="evidence" value="ECO:0007669"/>
    <property type="project" value="UniProtKB-KW"/>
</dbReference>
<dbReference type="InterPro" id="IPR015956">
    <property type="entry name" value="Peniciliin-bd_prot_C_sf"/>
</dbReference>
<evidence type="ECO:0000256" key="9">
    <source>
        <dbReference type="ARBA" id="ARBA00022960"/>
    </source>
</evidence>
<feature type="active site" description="Proton acceptor" evidence="13">
    <location>
        <position position="65"/>
    </location>
</feature>
<evidence type="ECO:0000313" key="19">
    <source>
        <dbReference type="Proteomes" id="UP000309389"/>
    </source>
</evidence>
<dbReference type="Gene3D" id="2.60.410.10">
    <property type="entry name" value="D-Ala-D-Ala carboxypeptidase, C-terminal domain"/>
    <property type="match status" value="1"/>
</dbReference>
<evidence type="ECO:0000256" key="5">
    <source>
        <dbReference type="ARBA" id="ARBA00022645"/>
    </source>
</evidence>
<evidence type="ECO:0000259" key="17">
    <source>
        <dbReference type="SMART" id="SM00936"/>
    </source>
</evidence>
<dbReference type="InterPro" id="IPR037167">
    <property type="entry name" value="Peptidase_S11_C_sf"/>
</dbReference>
<evidence type="ECO:0000256" key="11">
    <source>
        <dbReference type="ARBA" id="ARBA00023316"/>
    </source>
</evidence>
<dbReference type="GO" id="GO:0006508">
    <property type="term" value="P:proteolysis"/>
    <property type="evidence" value="ECO:0007669"/>
    <property type="project" value="UniProtKB-KW"/>
</dbReference>
<organism evidence="18 19">
    <name type="scientific">Alteraurantiacibacter aquimixticola</name>
    <dbReference type="NCBI Taxonomy" id="2489173"/>
    <lineage>
        <taxon>Bacteria</taxon>
        <taxon>Pseudomonadati</taxon>
        <taxon>Pseudomonadota</taxon>
        <taxon>Alphaproteobacteria</taxon>
        <taxon>Sphingomonadales</taxon>
        <taxon>Erythrobacteraceae</taxon>
        <taxon>Alteraurantiacibacter</taxon>
    </lineage>
</organism>
<feature type="active site" description="Acyl-ester intermediate" evidence="13">
    <location>
        <position position="62"/>
    </location>
</feature>
<evidence type="ECO:0000256" key="2">
    <source>
        <dbReference type="ARBA" id="ARBA00004752"/>
    </source>
</evidence>
<dbReference type="GO" id="GO:0009002">
    <property type="term" value="F:serine-type D-Ala-D-Ala carboxypeptidase activity"/>
    <property type="evidence" value="ECO:0007669"/>
    <property type="project" value="UniProtKB-EC"/>
</dbReference>
<keyword evidence="19" id="KW-1185">Reference proteome</keyword>
<protein>
    <recommendedName>
        <fullName evidence="4">serine-type D-Ala-D-Ala carboxypeptidase</fullName>
        <ecNumber evidence="4">3.4.16.4</ecNumber>
    </recommendedName>
</protein>
<comment type="pathway">
    <text evidence="2">Cell wall biogenesis; peptidoglycan biosynthesis.</text>
</comment>
<name>A0A4T3F5F3_9SPHN</name>
<dbReference type="SMART" id="SM00936">
    <property type="entry name" value="PBP5_C"/>
    <property type="match status" value="1"/>
</dbReference>
<dbReference type="OrthoDB" id="9795979at2"/>
<evidence type="ECO:0000256" key="15">
    <source>
        <dbReference type="RuleBase" id="RU004016"/>
    </source>
</evidence>
<dbReference type="EMBL" id="SSHH01000002">
    <property type="protein sequence ID" value="TIX50056.1"/>
    <property type="molecule type" value="Genomic_DNA"/>
</dbReference>
<feature type="binding site" evidence="14">
    <location>
        <position position="229"/>
    </location>
    <ligand>
        <name>substrate</name>
    </ligand>
</feature>